<evidence type="ECO:0000313" key="3">
    <source>
        <dbReference type="EMBL" id="ORA28307.1"/>
    </source>
</evidence>
<dbReference type="OrthoDB" id="69889at2"/>
<dbReference type="RefSeq" id="WP_083168397.1">
    <property type="nucleotide sequence ID" value="NZ_MVHF01000040.1"/>
</dbReference>
<feature type="chain" id="PRO_5012371372" evidence="2">
    <location>
        <begin position="25"/>
        <end position="197"/>
    </location>
</feature>
<dbReference type="EMBL" id="MVHF01000040">
    <property type="protein sequence ID" value="ORA28307.1"/>
    <property type="molecule type" value="Genomic_DNA"/>
</dbReference>
<feature type="compositionally biased region" description="Low complexity" evidence="1">
    <location>
        <begin position="36"/>
        <end position="54"/>
    </location>
</feature>
<protein>
    <submittedName>
        <fullName evidence="3">Uncharacterized protein</fullName>
    </submittedName>
</protein>
<feature type="region of interest" description="Disordered" evidence="1">
    <location>
        <begin position="29"/>
        <end position="54"/>
    </location>
</feature>
<accession>A0A1X0AE25</accession>
<feature type="region of interest" description="Disordered" evidence="1">
    <location>
        <begin position="173"/>
        <end position="197"/>
    </location>
</feature>
<reference evidence="3 4" key="1">
    <citation type="submission" date="2017-02" db="EMBL/GenBank/DDBJ databases">
        <title>The new phylogeny of genus Mycobacterium.</title>
        <authorList>
            <person name="Tortoli E."/>
            <person name="Trovato A."/>
            <person name="Cirillo D.M."/>
        </authorList>
    </citation>
    <scope>NUCLEOTIDE SEQUENCE [LARGE SCALE GENOMIC DNA]</scope>
    <source>
        <strain evidence="3 4">RW6</strain>
    </source>
</reference>
<sequence>MSVAARLIAVLLIPLAVLMGGCGAKHNAATGGTGGSSQSIPADPSGDASDAAGITESCPAQPTTSFAKTKFVMHSGLAFGVFHRWLWKPYQAGTFKSGASGRITAFIKGGLAALFIKREIRLASNDVQADPKLCSALIKPLAKVGDTVKAAFDKLKGGDASGVTDLNSTIGSIESTSQSDGVPIQEDENADISKRPA</sequence>
<dbReference type="AlphaFoldDB" id="A0A1X0AE25"/>
<evidence type="ECO:0000313" key="4">
    <source>
        <dbReference type="Proteomes" id="UP000192448"/>
    </source>
</evidence>
<organism evidence="3 4">
    <name type="scientific">Mycobacterium aquaticum</name>
    <dbReference type="NCBI Taxonomy" id="1927124"/>
    <lineage>
        <taxon>Bacteria</taxon>
        <taxon>Bacillati</taxon>
        <taxon>Actinomycetota</taxon>
        <taxon>Actinomycetes</taxon>
        <taxon>Mycobacteriales</taxon>
        <taxon>Mycobacteriaceae</taxon>
        <taxon>Mycobacterium</taxon>
    </lineage>
</organism>
<name>A0A1X0AE25_9MYCO</name>
<evidence type="ECO:0000256" key="1">
    <source>
        <dbReference type="SAM" id="MobiDB-lite"/>
    </source>
</evidence>
<proteinExistence type="predicted"/>
<dbReference type="Proteomes" id="UP000192448">
    <property type="component" value="Unassembled WGS sequence"/>
</dbReference>
<feature type="signal peptide" evidence="2">
    <location>
        <begin position="1"/>
        <end position="24"/>
    </location>
</feature>
<evidence type="ECO:0000256" key="2">
    <source>
        <dbReference type="SAM" id="SignalP"/>
    </source>
</evidence>
<keyword evidence="4" id="KW-1185">Reference proteome</keyword>
<keyword evidence="2" id="KW-0732">Signal</keyword>
<dbReference type="PROSITE" id="PS51257">
    <property type="entry name" value="PROKAR_LIPOPROTEIN"/>
    <property type="match status" value="1"/>
</dbReference>
<gene>
    <name evidence="3" type="ORF">BST13_28890</name>
</gene>
<comment type="caution">
    <text evidence="3">The sequence shown here is derived from an EMBL/GenBank/DDBJ whole genome shotgun (WGS) entry which is preliminary data.</text>
</comment>